<protein>
    <submittedName>
        <fullName evidence="5">dTDP-4-amino-4,6-dideoxygalactose transaminase</fullName>
    </submittedName>
</protein>
<dbReference type="EMBL" id="FMZA01000015">
    <property type="protein sequence ID" value="SDC75267.1"/>
    <property type="molecule type" value="Genomic_DNA"/>
</dbReference>
<dbReference type="CDD" id="cd00616">
    <property type="entry name" value="AHBA_syn"/>
    <property type="match status" value="1"/>
</dbReference>
<reference evidence="5 6" key="1">
    <citation type="submission" date="2016-10" db="EMBL/GenBank/DDBJ databases">
        <authorList>
            <person name="de Groot N.N."/>
        </authorList>
    </citation>
    <scope>NUCLEOTIDE SEQUENCE [LARGE SCALE GENOMIC DNA]</scope>
    <source>
        <strain evidence="5 6">DSM 45514</strain>
    </source>
</reference>
<dbReference type="GO" id="GO:0030170">
    <property type="term" value="F:pyridoxal phosphate binding"/>
    <property type="evidence" value="ECO:0007669"/>
    <property type="project" value="TreeGrafter"/>
</dbReference>
<evidence type="ECO:0000256" key="4">
    <source>
        <dbReference type="SAM" id="Coils"/>
    </source>
</evidence>
<dbReference type="InterPro" id="IPR015424">
    <property type="entry name" value="PyrdxlP-dep_Trfase"/>
</dbReference>
<dbReference type="GO" id="GO:0000271">
    <property type="term" value="P:polysaccharide biosynthetic process"/>
    <property type="evidence" value="ECO:0007669"/>
    <property type="project" value="TreeGrafter"/>
</dbReference>
<dbReference type="Gene3D" id="3.40.640.10">
    <property type="entry name" value="Type I PLP-dependent aspartate aminotransferase-like (Major domain)"/>
    <property type="match status" value="1"/>
</dbReference>
<feature type="active site" description="Proton acceptor" evidence="1">
    <location>
        <position position="203"/>
    </location>
</feature>
<dbReference type="OrthoDB" id="9810913at2"/>
<proteinExistence type="inferred from homology"/>
<dbReference type="InterPro" id="IPR015422">
    <property type="entry name" value="PyrdxlP-dep_Trfase_small"/>
</dbReference>
<dbReference type="Pfam" id="PF01041">
    <property type="entry name" value="DegT_DnrJ_EryC1"/>
    <property type="match status" value="1"/>
</dbReference>
<organism evidence="5 6">
    <name type="scientific">Melghirimyces thermohalophilus</name>
    <dbReference type="NCBI Taxonomy" id="1236220"/>
    <lineage>
        <taxon>Bacteria</taxon>
        <taxon>Bacillati</taxon>
        <taxon>Bacillota</taxon>
        <taxon>Bacilli</taxon>
        <taxon>Bacillales</taxon>
        <taxon>Thermoactinomycetaceae</taxon>
        <taxon>Melghirimyces</taxon>
    </lineage>
</organism>
<dbReference type="SUPFAM" id="SSF53383">
    <property type="entry name" value="PLP-dependent transferases"/>
    <property type="match status" value="1"/>
</dbReference>
<name>A0A1G6P767_9BACL</name>
<dbReference type="STRING" id="1236220.SAMN04488112_11577"/>
<dbReference type="InterPro" id="IPR015421">
    <property type="entry name" value="PyrdxlP-dep_Trfase_major"/>
</dbReference>
<sequence>MEKLAIHGGNPIRTQPFPQWPVWGKEEEALLQEVVHSGKWGGSGRIRTPGGRSKLELLEARFAALQQARYAISTVNGTLAITVALKAAGVQAGDEVIMPAYTFIATASAALLFGAIPVFADVEEETLQIDPEQVEALITPRTKAILPVHLGGAAADMTRLKAIAAKHQLRLIEDAAQAVGTCWEGTGVGAIGDLGTFSFQSGKNLTAGEGGMILTDDEELADLAWSYANVGRVRQGAWYQHERIGWNLRMTEWQAAVLLAQMDRLKEQLATREQNAQLLNRLLGKIPGVKLVKSDPRVTRHARHLYLFRISATRAKKEELLQAVQAEGIPLSPGYVTLNCHREVLRSIRDWTGKERTDACPVAERMAEREAFWLGQAALLADEEAMLDIARAVEKVLAYYGTNEGDDT</sequence>
<dbReference type="PIRSF" id="PIRSF000390">
    <property type="entry name" value="PLP_StrS"/>
    <property type="match status" value="1"/>
</dbReference>
<dbReference type="AlphaFoldDB" id="A0A1G6P767"/>
<dbReference type="RefSeq" id="WP_091571279.1">
    <property type="nucleotide sequence ID" value="NZ_FMZA01000015.1"/>
</dbReference>
<dbReference type="PANTHER" id="PTHR30244:SF34">
    <property type="entry name" value="DTDP-4-AMINO-4,6-DIDEOXYGALACTOSE TRANSAMINASE"/>
    <property type="match status" value="1"/>
</dbReference>
<accession>A0A1G6P767</accession>
<keyword evidence="2 3" id="KW-0663">Pyridoxal phosphate</keyword>
<feature type="coiled-coil region" evidence="4">
    <location>
        <begin position="248"/>
        <end position="282"/>
    </location>
</feature>
<keyword evidence="4" id="KW-0175">Coiled coil</keyword>
<feature type="modified residue" description="N6-(pyridoxal phosphate)lysine" evidence="2">
    <location>
        <position position="203"/>
    </location>
</feature>
<dbReference type="PANTHER" id="PTHR30244">
    <property type="entry name" value="TRANSAMINASE"/>
    <property type="match status" value="1"/>
</dbReference>
<evidence type="ECO:0000256" key="2">
    <source>
        <dbReference type="PIRSR" id="PIRSR000390-2"/>
    </source>
</evidence>
<evidence type="ECO:0000256" key="3">
    <source>
        <dbReference type="RuleBase" id="RU004508"/>
    </source>
</evidence>
<keyword evidence="6" id="KW-1185">Reference proteome</keyword>
<evidence type="ECO:0000313" key="6">
    <source>
        <dbReference type="Proteomes" id="UP000199387"/>
    </source>
</evidence>
<dbReference type="InterPro" id="IPR000653">
    <property type="entry name" value="DegT/StrS_aminotransferase"/>
</dbReference>
<comment type="similarity">
    <text evidence="3">Belongs to the DegT/DnrJ/EryC1 family.</text>
</comment>
<dbReference type="Proteomes" id="UP000199387">
    <property type="component" value="Unassembled WGS sequence"/>
</dbReference>
<dbReference type="GO" id="GO:0008483">
    <property type="term" value="F:transaminase activity"/>
    <property type="evidence" value="ECO:0007669"/>
    <property type="project" value="TreeGrafter"/>
</dbReference>
<evidence type="ECO:0000256" key="1">
    <source>
        <dbReference type="PIRSR" id="PIRSR000390-1"/>
    </source>
</evidence>
<gene>
    <name evidence="5" type="ORF">SAMN04488112_11577</name>
</gene>
<evidence type="ECO:0000313" key="5">
    <source>
        <dbReference type="EMBL" id="SDC75267.1"/>
    </source>
</evidence>
<dbReference type="Gene3D" id="3.90.1150.10">
    <property type="entry name" value="Aspartate Aminotransferase, domain 1"/>
    <property type="match status" value="1"/>
</dbReference>